<dbReference type="PANTHER" id="PTHR42800">
    <property type="entry name" value="EXOINULINASE INUD (AFU_ORTHOLOGUE AFUA_5G00480)"/>
    <property type="match status" value="1"/>
</dbReference>
<sequence length="531" mass="58026">MLKFTAAALLALAALAACQSSPTSSQSTSAPAAAAPSPGALYNEPYRPQFHFSPPKNWMNDPNGLVYENGTYHLFFQQNPTANVAGNLHWGHATSPDLVHWQPQPTALAPDSLGLVFSGSAVLDSANTSGLGRPGQPAPLVALYTAHSTEKEKANRQDVESQCLAYSLDHGQTWTKYAHNPVLKNQGSRDFRDPKVSWHPAQKQWVMALSAHDHVEFYASKNLTSWVKLSDFGQTLGAHGGVWECPDLVAVPDSAGLPHWVLIVNMNPGGPNGGSATQYFVGKFDGKTFSTSQPGTRWLDYGPDNYAGVTWANLPKGSRPTYIGWMSNWEYGQQVPTSPWRSAMTVPRTLTLRPGPRASELLLTSRPVEGLVGRLAEDFVSLPNVQVQGRYDLARHLKHPTGRYTLHFNVPRAQTWAVELSNGKNERVLIGYDHTKKQYYFDRSQSGNVTFAPADKGFTRVAYAPRQARGNAQEIGLVIDAASVELFADGGRTCLTGIFFPSQPFTGLALQAKGLQLPVVEVMGMKSIWEK</sequence>
<dbReference type="InterPro" id="IPR013148">
    <property type="entry name" value="Glyco_hydro_32_N"/>
</dbReference>
<dbReference type="Gene3D" id="2.115.10.20">
    <property type="entry name" value="Glycosyl hydrolase domain, family 43"/>
    <property type="match status" value="1"/>
</dbReference>
<dbReference type="InterPro" id="IPR013320">
    <property type="entry name" value="ConA-like_dom_sf"/>
</dbReference>
<name>A0A7Y0AAU1_9BACT</name>
<dbReference type="CDD" id="cd18622">
    <property type="entry name" value="GH32_Inu-like"/>
    <property type="match status" value="1"/>
</dbReference>
<evidence type="ECO:0000259" key="6">
    <source>
        <dbReference type="Pfam" id="PF00251"/>
    </source>
</evidence>
<evidence type="ECO:0000256" key="2">
    <source>
        <dbReference type="ARBA" id="ARBA00022801"/>
    </source>
</evidence>
<feature type="domain" description="Glycosyl hydrolase family 32 N-terminal" evidence="6">
    <location>
        <begin position="51"/>
        <end position="353"/>
    </location>
</feature>
<dbReference type="Pfam" id="PF08244">
    <property type="entry name" value="Glyco_hydro_32C"/>
    <property type="match status" value="1"/>
</dbReference>
<keyword evidence="5" id="KW-0732">Signal</keyword>
<dbReference type="GO" id="GO:0005737">
    <property type="term" value="C:cytoplasm"/>
    <property type="evidence" value="ECO:0007669"/>
    <property type="project" value="TreeGrafter"/>
</dbReference>
<dbReference type="PROSITE" id="PS51257">
    <property type="entry name" value="PROKAR_LIPOPROTEIN"/>
    <property type="match status" value="1"/>
</dbReference>
<evidence type="ECO:0000313" key="9">
    <source>
        <dbReference type="Proteomes" id="UP000559626"/>
    </source>
</evidence>
<keyword evidence="2 4" id="KW-0378">Hydrolase</keyword>
<organism evidence="8 9">
    <name type="scientific">Hymenobacter polaris</name>
    <dbReference type="NCBI Taxonomy" id="2682546"/>
    <lineage>
        <taxon>Bacteria</taxon>
        <taxon>Pseudomonadati</taxon>
        <taxon>Bacteroidota</taxon>
        <taxon>Cytophagia</taxon>
        <taxon>Cytophagales</taxon>
        <taxon>Hymenobacteraceae</taxon>
        <taxon>Hymenobacter</taxon>
    </lineage>
</organism>
<proteinExistence type="inferred from homology"/>
<feature type="chain" id="PRO_5031048126" evidence="5">
    <location>
        <begin position="17"/>
        <end position="531"/>
    </location>
</feature>
<evidence type="ECO:0000256" key="3">
    <source>
        <dbReference type="ARBA" id="ARBA00023295"/>
    </source>
</evidence>
<dbReference type="SMART" id="SM00640">
    <property type="entry name" value="Glyco_32"/>
    <property type="match status" value="1"/>
</dbReference>
<gene>
    <name evidence="8" type="ORF">HHL22_01775</name>
</gene>
<dbReference type="GO" id="GO:0005987">
    <property type="term" value="P:sucrose catabolic process"/>
    <property type="evidence" value="ECO:0007669"/>
    <property type="project" value="TreeGrafter"/>
</dbReference>
<dbReference type="RefSeq" id="WP_169529251.1">
    <property type="nucleotide sequence ID" value="NZ_JABBGH010000001.1"/>
</dbReference>
<feature type="domain" description="Glycosyl hydrolase family 32 C-terminal" evidence="7">
    <location>
        <begin position="406"/>
        <end position="515"/>
    </location>
</feature>
<dbReference type="InterPro" id="IPR023296">
    <property type="entry name" value="Glyco_hydro_beta-prop_sf"/>
</dbReference>
<evidence type="ECO:0000256" key="4">
    <source>
        <dbReference type="RuleBase" id="RU362110"/>
    </source>
</evidence>
<evidence type="ECO:0000313" key="8">
    <source>
        <dbReference type="EMBL" id="NML63922.1"/>
    </source>
</evidence>
<dbReference type="Proteomes" id="UP000559626">
    <property type="component" value="Unassembled WGS sequence"/>
</dbReference>
<keyword evidence="9" id="KW-1185">Reference proteome</keyword>
<dbReference type="SUPFAM" id="SSF49899">
    <property type="entry name" value="Concanavalin A-like lectins/glucanases"/>
    <property type="match status" value="1"/>
</dbReference>
<evidence type="ECO:0000259" key="7">
    <source>
        <dbReference type="Pfam" id="PF08244"/>
    </source>
</evidence>
<dbReference type="GO" id="GO:0004575">
    <property type="term" value="F:sucrose alpha-glucosidase activity"/>
    <property type="evidence" value="ECO:0007669"/>
    <property type="project" value="TreeGrafter"/>
</dbReference>
<dbReference type="InterPro" id="IPR001362">
    <property type="entry name" value="Glyco_hydro_32"/>
</dbReference>
<comment type="similarity">
    <text evidence="1 4">Belongs to the glycosyl hydrolase 32 family.</text>
</comment>
<dbReference type="PANTHER" id="PTHR42800:SF1">
    <property type="entry name" value="EXOINULINASE INUD (AFU_ORTHOLOGUE AFUA_5G00480)"/>
    <property type="match status" value="1"/>
</dbReference>
<dbReference type="InterPro" id="IPR013189">
    <property type="entry name" value="Glyco_hydro_32_C"/>
</dbReference>
<dbReference type="Gene3D" id="2.60.120.560">
    <property type="entry name" value="Exo-inulinase, domain 1"/>
    <property type="match status" value="1"/>
</dbReference>
<dbReference type="EMBL" id="JABBGH010000001">
    <property type="protein sequence ID" value="NML63922.1"/>
    <property type="molecule type" value="Genomic_DNA"/>
</dbReference>
<evidence type="ECO:0000256" key="5">
    <source>
        <dbReference type="SAM" id="SignalP"/>
    </source>
</evidence>
<dbReference type="PROSITE" id="PS00609">
    <property type="entry name" value="GLYCOSYL_HYDROL_F32"/>
    <property type="match status" value="1"/>
</dbReference>
<keyword evidence="3 4" id="KW-0326">Glycosidase</keyword>
<dbReference type="SUPFAM" id="SSF75005">
    <property type="entry name" value="Arabinanase/levansucrase/invertase"/>
    <property type="match status" value="1"/>
</dbReference>
<protein>
    <submittedName>
        <fullName evidence="8">Glycoside hydrolase family 32 protein</fullName>
    </submittedName>
</protein>
<evidence type="ECO:0000256" key="1">
    <source>
        <dbReference type="ARBA" id="ARBA00009902"/>
    </source>
</evidence>
<dbReference type="AlphaFoldDB" id="A0A7Y0AAU1"/>
<comment type="caution">
    <text evidence="8">The sequence shown here is derived from an EMBL/GenBank/DDBJ whole genome shotgun (WGS) entry which is preliminary data.</text>
</comment>
<accession>A0A7Y0AAU1</accession>
<dbReference type="Pfam" id="PF00251">
    <property type="entry name" value="Glyco_hydro_32N"/>
    <property type="match status" value="1"/>
</dbReference>
<feature type="signal peptide" evidence="5">
    <location>
        <begin position="1"/>
        <end position="16"/>
    </location>
</feature>
<dbReference type="InterPro" id="IPR018053">
    <property type="entry name" value="Glyco_hydro_32_AS"/>
</dbReference>
<reference evidence="8 9" key="1">
    <citation type="submission" date="2020-04" db="EMBL/GenBank/DDBJ databases">
        <title>Hymenobacter polaris sp. nov., isolated from Arctic soil.</title>
        <authorList>
            <person name="Dahal R.H."/>
        </authorList>
    </citation>
    <scope>NUCLEOTIDE SEQUENCE [LARGE SCALE GENOMIC DNA]</scope>
    <source>
        <strain evidence="8 9">RP-2-7</strain>
    </source>
</reference>